<dbReference type="InterPro" id="IPR040457">
    <property type="entry name" value="GCP_C"/>
</dbReference>
<evidence type="ECO:0000256" key="6">
    <source>
        <dbReference type="SAM" id="MobiDB-lite"/>
    </source>
</evidence>
<evidence type="ECO:0000313" key="9">
    <source>
        <dbReference type="EMBL" id="THH14297.1"/>
    </source>
</evidence>
<feature type="compositionally biased region" description="Polar residues" evidence="6">
    <location>
        <begin position="1008"/>
        <end position="1024"/>
    </location>
</feature>
<feature type="compositionally biased region" description="Polar residues" evidence="6">
    <location>
        <begin position="1"/>
        <end position="10"/>
    </location>
</feature>
<feature type="region of interest" description="Disordered" evidence="6">
    <location>
        <begin position="990"/>
        <end position="1024"/>
    </location>
</feature>
<feature type="domain" description="Gamma tubulin complex component C-terminal" evidence="7">
    <location>
        <begin position="746"/>
        <end position="941"/>
    </location>
</feature>
<comment type="caution">
    <text evidence="9">The sequence shown here is derived from an EMBL/GenBank/DDBJ whole genome shotgun (WGS) entry which is preliminary data.</text>
</comment>
<evidence type="ECO:0000256" key="4">
    <source>
        <dbReference type="ARBA" id="ARBA00023212"/>
    </source>
</evidence>
<dbReference type="GO" id="GO:0031122">
    <property type="term" value="P:cytoplasmic microtubule organization"/>
    <property type="evidence" value="ECO:0007669"/>
    <property type="project" value="TreeGrafter"/>
</dbReference>
<keyword evidence="2 5" id="KW-0963">Cytoplasm</keyword>
<evidence type="ECO:0000259" key="8">
    <source>
        <dbReference type="Pfam" id="PF17681"/>
    </source>
</evidence>
<accession>A0A4S4LQT3</accession>
<dbReference type="Pfam" id="PF17681">
    <property type="entry name" value="GCP_N_terminal"/>
    <property type="match status" value="1"/>
</dbReference>
<evidence type="ECO:0000256" key="3">
    <source>
        <dbReference type="ARBA" id="ARBA00022701"/>
    </source>
</evidence>
<keyword evidence="4 5" id="KW-0206">Cytoskeleton</keyword>
<dbReference type="GO" id="GO:0051011">
    <property type="term" value="F:microtubule minus-end binding"/>
    <property type="evidence" value="ECO:0007669"/>
    <property type="project" value="TreeGrafter"/>
</dbReference>
<evidence type="ECO:0000256" key="1">
    <source>
        <dbReference type="ARBA" id="ARBA00010337"/>
    </source>
</evidence>
<protein>
    <recommendedName>
        <fullName evidence="5">Spindle pole body component</fullName>
    </recommendedName>
</protein>
<organism evidence="9 10">
    <name type="scientific">Bondarzewia mesenterica</name>
    <dbReference type="NCBI Taxonomy" id="1095465"/>
    <lineage>
        <taxon>Eukaryota</taxon>
        <taxon>Fungi</taxon>
        <taxon>Dikarya</taxon>
        <taxon>Basidiomycota</taxon>
        <taxon>Agaricomycotina</taxon>
        <taxon>Agaricomycetes</taxon>
        <taxon>Russulales</taxon>
        <taxon>Bondarzewiaceae</taxon>
        <taxon>Bondarzewia</taxon>
    </lineage>
</organism>
<dbReference type="Proteomes" id="UP000310158">
    <property type="component" value="Unassembled WGS sequence"/>
</dbReference>
<dbReference type="Gene3D" id="1.20.120.1900">
    <property type="entry name" value="Gamma-tubulin complex, C-terminal domain"/>
    <property type="match status" value="1"/>
</dbReference>
<dbReference type="Pfam" id="PF04130">
    <property type="entry name" value="GCP_C_terminal"/>
    <property type="match status" value="1"/>
</dbReference>
<feature type="region of interest" description="Disordered" evidence="6">
    <location>
        <begin position="263"/>
        <end position="285"/>
    </location>
</feature>
<dbReference type="PANTHER" id="PTHR19302">
    <property type="entry name" value="GAMMA TUBULIN COMPLEX PROTEIN"/>
    <property type="match status" value="1"/>
</dbReference>
<feature type="domain" description="Gamma tubulin complex component protein N-terminal" evidence="8">
    <location>
        <begin position="392"/>
        <end position="726"/>
    </location>
</feature>
<dbReference type="OrthoDB" id="66546at2759"/>
<dbReference type="GO" id="GO:0043015">
    <property type="term" value="F:gamma-tubulin binding"/>
    <property type="evidence" value="ECO:0007669"/>
    <property type="project" value="InterPro"/>
</dbReference>
<dbReference type="InterPro" id="IPR007259">
    <property type="entry name" value="GCP"/>
</dbReference>
<evidence type="ECO:0000256" key="5">
    <source>
        <dbReference type="RuleBase" id="RU363050"/>
    </source>
</evidence>
<dbReference type="GO" id="GO:0007020">
    <property type="term" value="P:microtubule nucleation"/>
    <property type="evidence" value="ECO:0007669"/>
    <property type="project" value="InterPro"/>
</dbReference>
<dbReference type="GO" id="GO:0051321">
    <property type="term" value="P:meiotic cell cycle"/>
    <property type="evidence" value="ECO:0007669"/>
    <property type="project" value="TreeGrafter"/>
</dbReference>
<comment type="similarity">
    <text evidence="1 5">Belongs to the TUBGCP family.</text>
</comment>
<feature type="compositionally biased region" description="Polar residues" evidence="6">
    <location>
        <begin position="80"/>
        <end position="100"/>
    </location>
</feature>
<dbReference type="GO" id="GO:0051225">
    <property type="term" value="P:spindle assembly"/>
    <property type="evidence" value="ECO:0007669"/>
    <property type="project" value="TreeGrafter"/>
</dbReference>
<dbReference type="GO" id="GO:0000930">
    <property type="term" value="C:gamma-tubulin complex"/>
    <property type="evidence" value="ECO:0007669"/>
    <property type="project" value="TreeGrafter"/>
</dbReference>
<evidence type="ECO:0000256" key="2">
    <source>
        <dbReference type="ARBA" id="ARBA00022490"/>
    </source>
</evidence>
<proteinExistence type="inferred from homology"/>
<name>A0A4S4LQT3_9AGAM</name>
<evidence type="ECO:0000259" key="7">
    <source>
        <dbReference type="Pfam" id="PF04130"/>
    </source>
</evidence>
<dbReference type="GO" id="GO:0005874">
    <property type="term" value="C:microtubule"/>
    <property type="evidence" value="ECO:0007669"/>
    <property type="project" value="UniProtKB-KW"/>
</dbReference>
<gene>
    <name evidence="9" type="ORF">EW146_g6007</name>
</gene>
<dbReference type="PANTHER" id="PTHR19302:SF33">
    <property type="entry name" value="GAMMA-TUBULIN COMPLEX COMPONENT 5"/>
    <property type="match status" value="1"/>
</dbReference>
<dbReference type="GO" id="GO:0000278">
    <property type="term" value="P:mitotic cell cycle"/>
    <property type="evidence" value="ECO:0007669"/>
    <property type="project" value="TreeGrafter"/>
</dbReference>
<comment type="subcellular location">
    <subcellularLocation>
        <location evidence="5">Cytoplasm</location>
        <location evidence="5">Cytoskeleton</location>
        <location evidence="5">Microtubule organizing center</location>
    </subcellularLocation>
</comment>
<dbReference type="InterPro" id="IPR041470">
    <property type="entry name" value="GCP_N"/>
</dbReference>
<dbReference type="GO" id="GO:0005816">
    <property type="term" value="C:spindle pole body"/>
    <property type="evidence" value="ECO:0007669"/>
    <property type="project" value="UniProtKB-ARBA"/>
</dbReference>
<dbReference type="InterPro" id="IPR059169">
    <property type="entry name" value="GCP5_N_ext"/>
</dbReference>
<reference evidence="9 10" key="1">
    <citation type="submission" date="2019-02" db="EMBL/GenBank/DDBJ databases">
        <title>Genome sequencing of the rare red list fungi Bondarzewia mesenterica.</title>
        <authorList>
            <person name="Buettner E."/>
            <person name="Kellner H."/>
        </authorList>
    </citation>
    <scope>NUCLEOTIDE SEQUENCE [LARGE SCALE GENOMIC DNA]</scope>
    <source>
        <strain evidence="9 10">DSM 108281</strain>
    </source>
</reference>
<dbReference type="EMBL" id="SGPL01000287">
    <property type="protein sequence ID" value="THH14297.1"/>
    <property type="molecule type" value="Genomic_DNA"/>
</dbReference>
<feature type="compositionally biased region" description="Low complexity" evidence="6">
    <location>
        <begin position="22"/>
        <end position="73"/>
    </location>
</feature>
<dbReference type="AlphaFoldDB" id="A0A4S4LQT3"/>
<dbReference type="GO" id="GO:0000922">
    <property type="term" value="C:spindle pole"/>
    <property type="evidence" value="ECO:0007669"/>
    <property type="project" value="InterPro"/>
</dbReference>
<dbReference type="CDD" id="cd22572">
    <property type="entry name" value="GCP5_NTD"/>
    <property type="match status" value="1"/>
</dbReference>
<keyword evidence="10" id="KW-1185">Reference proteome</keyword>
<keyword evidence="3 5" id="KW-0493">Microtubule</keyword>
<feature type="region of interest" description="Disordered" evidence="6">
    <location>
        <begin position="1"/>
        <end position="105"/>
    </location>
</feature>
<evidence type="ECO:0000313" key="10">
    <source>
        <dbReference type="Proteomes" id="UP000310158"/>
    </source>
</evidence>
<sequence length="1035" mass="115478">MKRSESNPTNFERPPSDASGNRRPLSRSSLSTTRPSSSTSIRPSSSASLRPPSSASSRPSSSLSTQRPTPSTSVGRPASRISQRPYSRLSQRPTTRQSSRLAPLSQKLVTQVTGLSEDNDEGKFRTSVEFVSKSLEYGAKSAPSTDMRSIDGHVRGHTRKARIHSQDSWATALENTYSKLKTQVEQNRDLDQEIQLSRLPDHLQLLVLLSLPPAKSTLDYADNLLENIRNPSELPSTLSWKDILAEEPFEGQHWEGVFGLPPGSTVEGWETKSPESTPPYSPISLDDLQDLNRSLSSLELPLSSEESSPRSPPLPEIAEAGTHLKDAYTHRRDVEELQSRQYWKNEWQSDASSTYSFSIGDASTLGPSLSRALNEYGGLEIDSLTKEPIANAPRLIHLTLTSQSSILQTFAQMATVQEHLRKFTACILAKSSQNSEASGQSLRLGDYNRRITQTLEACSDAVDSQLRLFDRWCADREAEICLARAGVGSSLIVSLLSLEKAIKDTFSQTFDVLLDVLRRIMRRSSRSQDAEAEVWMLAELPSRVAPSAATTLLLDTLLESVQEHLSMGDHVTSKALLQVFVETVEPIWALVGRWLKNGMSIQDPSDRRGNTALDDEFFIEDNELMLLDPDFWTEGCALRDGPNDAERAPKATPIFLVKISPYILGAGKAVGLLRALGLPITSEDGDRPWMSQWAPFNMVVETSSKEGRPLTSSIDDLNRLVYDELLPLCQTAQAQLAKVVVEDGDLWLHLNAIEDIYLMRRGDVMSRVADAFFAKMDSHQSWTDLHFLNNAFRDIVESSAGKWIDSSLVRLSYRGGRDKAGSRTVRAMDGLLLDYAAPFPLTYVFVPRAIQVYCSIFVFLLQIRRAKTVLERILVRGTAVGINHNANDLKAFYAIRSRLSWFVGTLLDFIATHVLHSQLLSFHAILKQAKSLDEIIRLHNDQRLLCVELSSFAGDTTHDISRQSIISMRKHRSRRLRRQRKDAIGFSQLLPDVSDNSSDDSDFDQDPLQGNSREPSFSMAASSTSFVEEDFFWSD</sequence>
<dbReference type="InterPro" id="IPR042241">
    <property type="entry name" value="GCP_C_sf"/>
</dbReference>